<feature type="compositionally biased region" description="Low complexity" evidence="1">
    <location>
        <begin position="234"/>
        <end position="280"/>
    </location>
</feature>
<name>A0A6P6JXI1_CARAU</name>
<feature type="chain" id="PRO_5027640233" evidence="2">
    <location>
        <begin position="32"/>
        <end position="426"/>
    </location>
</feature>
<dbReference type="OrthoDB" id="8887577at2759"/>
<proteinExistence type="predicted"/>
<feature type="compositionally biased region" description="Polar residues" evidence="1">
    <location>
        <begin position="222"/>
        <end position="233"/>
    </location>
</feature>
<evidence type="ECO:0000313" key="4">
    <source>
        <dbReference type="RefSeq" id="XP_026064528.1"/>
    </source>
</evidence>
<feature type="signal peptide" evidence="2">
    <location>
        <begin position="1"/>
        <end position="31"/>
    </location>
</feature>
<feature type="compositionally biased region" description="Polar residues" evidence="1">
    <location>
        <begin position="163"/>
        <end position="186"/>
    </location>
</feature>
<dbReference type="RefSeq" id="XP_026064528.1">
    <property type="nucleotide sequence ID" value="XM_026208743.1"/>
</dbReference>
<evidence type="ECO:0000256" key="2">
    <source>
        <dbReference type="SAM" id="SignalP"/>
    </source>
</evidence>
<feature type="compositionally biased region" description="Basic and acidic residues" evidence="1">
    <location>
        <begin position="399"/>
        <end position="410"/>
    </location>
</feature>
<feature type="region of interest" description="Disordered" evidence="1">
    <location>
        <begin position="93"/>
        <end position="117"/>
    </location>
</feature>
<keyword evidence="3" id="KW-1185">Reference proteome</keyword>
<dbReference type="KEGG" id="caua:113047390"/>
<feature type="compositionally biased region" description="Polar residues" evidence="1">
    <location>
        <begin position="288"/>
        <end position="300"/>
    </location>
</feature>
<feature type="region of interest" description="Disordered" evidence="1">
    <location>
        <begin position="388"/>
        <end position="410"/>
    </location>
</feature>
<reference evidence="4" key="1">
    <citation type="submission" date="2025-08" db="UniProtKB">
        <authorList>
            <consortium name="RefSeq"/>
        </authorList>
    </citation>
    <scope>IDENTIFICATION</scope>
    <source>
        <strain evidence="4">Wakin</strain>
        <tissue evidence="4">Muscle</tissue>
    </source>
</reference>
<organism evidence="3 4">
    <name type="scientific">Carassius auratus</name>
    <name type="common">Goldfish</name>
    <dbReference type="NCBI Taxonomy" id="7957"/>
    <lineage>
        <taxon>Eukaryota</taxon>
        <taxon>Metazoa</taxon>
        <taxon>Chordata</taxon>
        <taxon>Craniata</taxon>
        <taxon>Vertebrata</taxon>
        <taxon>Euteleostomi</taxon>
        <taxon>Actinopterygii</taxon>
        <taxon>Neopterygii</taxon>
        <taxon>Teleostei</taxon>
        <taxon>Ostariophysi</taxon>
        <taxon>Cypriniformes</taxon>
        <taxon>Cyprinidae</taxon>
        <taxon>Cyprininae</taxon>
        <taxon>Carassius</taxon>
    </lineage>
</organism>
<protein>
    <submittedName>
        <fullName evidence="4">Cell wall protein DAN4</fullName>
    </submittedName>
</protein>
<dbReference type="AlphaFoldDB" id="A0A6P6JXI1"/>
<keyword evidence="2" id="KW-0732">Signal</keyword>
<feature type="region of interest" description="Disordered" evidence="1">
    <location>
        <begin position="163"/>
        <end position="190"/>
    </location>
</feature>
<sequence length="426" mass="45466">MFSGRMLTRRLVLGNLLLFLALGLSFKSTNAQETTTEINEKTTIIPLPKNDTMESLLSSEITSAAPEYTVTQLQTEADLDNPETTLINDTNTMFEEPTGESTPPLSTKQTSPESVPESTIVQTKLTSVTTPTLSTSTLSTSTLSTSTLPVNVETTVIEQITSDTPSTNQYETTVGFTSPESTSPTERPTDELTTAAVAMTTDSSEALNTTSILTTPPADWTESPSTISYPVDNSTETSTTTSSTSPSASTSASESPSISASASTSASISASTSASESPSISRRRKTASRNFSPMYTNGQSKRVKKKKGVEDDAWAGPVRMEVGNECDALVQEGLMSNNGKQDGDDMVFSTFTVLDAGHASNGLVGGGGPTEAEKLDEEEPLFYIDEDVDEDKTGQTLEESEKQNRVEKREVKKMSEGETFCLTTAV</sequence>
<gene>
    <name evidence="4" type="primary">LOC113047390</name>
</gene>
<evidence type="ECO:0000256" key="1">
    <source>
        <dbReference type="SAM" id="MobiDB-lite"/>
    </source>
</evidence>
<accession>A0A6P6JXI1</accession>
<feature type="region of interest" description="Disordered" evidence="1">
    <location>
        <begin position="214"/>
        <end position="312"/>
    </location>
</feature>
<dbReference type="Proteomes" id="UP000515129">
    <property type="component" value="Chromosome 28"/>
</dbReference>
<dbReference type="GeneID" id="113047390"/>
<evidence type="ECO:0000313" key="3">
    <source>
        <dbReference type="Proteomes" id="UP000515129"/>
    </source>
</evidence>